<accession>K2A3D2</accession>
<proteinExistence type="predicted"/>
<organism evidence="1">
    <name type="scientific">uncultured bacterium</name>
    <name type="common">gcode 4</name>
    <dbReference type="NCBI Taxonomy" id="1234023"/>
    <lineage>
        <taxon>Bacteria</taxon>
        <taxon>environmental samples</taxon>
    </lineage>
</organism>
<name>K2A3D2_9BACT</name>
<evidence type="ECO:0000313" key="1">
    <source>
        <dbReference type="EMBL" id="EKD44544.1"/>
    </source>
</evidence>
<gene>
    <name evidence="1" type="ORF">ACD_71C00104G0001</name>
</gene>
<protein>
    <submittedName>
        <fullName evidence="1">Uncharacterized protein</fullName>
    </submittedName>
</protein>
<dbReference type="EMBL" id="AMFJ01028835">
    <property type="protein sequence ID" value="EKD44544.1"/>
    <property type="molecule type" value="Genomic_DNA"/>
</dbReference>
<reference evidence="1" key="1">
    <citation type="journal article" date="2012" name="Science">
        <title>Fermentation, hydrogen, and sulfur metabolism in multiple uncultivated bacterial phyla.</title>
        <authorList>
            <person name="Wrighton K.C."/>
            <person name="Thomas B.C."/>
            <person name="Sharon I."/>
            <person name="Miller C.S."/>
            <person name="Castelle C.J."/>
            <person name="VerBerkmoes N.C."/>
            <person name="Wilkins M.J."/>
            <person name="Hettich R.L."/>
            <person name="Lipton M.S."/>
            <person name="Williams K.H."/>
            <person name="Long P.E."/>
            <person name="Banfield J.F."/>
        </authorList>
    </citation>
    <scope>NUCLEOTIDE SEQUENCE [LARGE SCALE GENOMIC DNA]</scope>
</reference>
<comment type="caution">
    <text evidence="1">The sequence shown here is derived from an EMBL/GenBank/DDBJ whole genome shotgun (WGS) entry which is preliminary data.</text>
</comment>
<dbReference type="AlphaFoldDB" id="K2A3D2"/>
<sequence>MVNTPTEIKNGEFSSYKIEGFTEVRDVPEGIPWNVFTELLEDNLSAWISVPSFDEQRNILHGFYLNYICIEYTDPVVREKDKKANKEGYKLVNLFQSEVFDKSRQIARNVGEFEYNEKYYLVTSPRNTPLSNEMNTERWIFHSVIIDKEKYDTTKPQSEMIETSVKFTVKEIVSWNDN</sequence>